<dbReference type="Gene3D" id="2.40.50.140">
    <property type="entry name" value="Nucleic acid-binding proteins"/>
    <property type="match status" value="1"/>
</dbReference>
<evidence type="ECO:0000259" key="3">
    <source>
        <dbReference type="PROSITE" id="PS50126"/>
    </source>
</evidence>
<feature type="binding site" evidence="2">
    <location>
        <position position="182"/>
    </location>
    <ligand>
        <name>Zn(2+)</name>
        <dbReference type="ChEBI" id="CHEBI:29105"/>
    </ligand>
</feature>
<name>A0A832VZM7_9EURY</name>
<keyword evidence="2" id="KW-0963">Cytoplasm</keyword>
<dbReference type="PANTHER" id="PTHR12686:SF8">
    <property type="entry name" value="EXOSOME COMPLEX COMPONENT CSL4"/>
    <property type="match status" value="1"/>
</dbReference>
<dbReference type="GO" id="GO:0006401">
    <property type="term" value="P:RNA catabolic process"/>
    <property type="evidence" value="ECO:0007669"/>
    <property type="project" value="UniProtKB-UniRule"/>
</dbReference>
<dbReference type="Pfam" id="PF14382">
    <property type="entry name" value="ECR1_N"/>
    <property type="match status" value="1"/>
</dbReference>
<evidence type="ECO:0000313" key="5">
    <source>
        <dbReference type="Proteomes" id="UP000600363"/>
    </source>
</evidence>
<reference evidence="4" key="1">
    <citation type="journal article" date="2020" name="bioRxiv">
        <title>A rank-normalized archaeal taxonomy based on genome phylogeny resolves widespread incomplete and uneven classifications.</title>
        <authorList>
            <person name="Rinke C."/>
            <person name="Chuvochina M."/>
            <person name="Mussig A.J."/>
            <person name="Chaumeil P.-A."/>
            <person name="Waite D.W."/>
            <person name="Whitman W.B."/>
            <person name="Parks D.H."/>
            <person name="Hugenholtz P."/>
        </authorList>
    </citation>
    <scope>NUCLEOTIDE SEQUENCE</scope>
    <source>
        <strain evidence="4">UBA12518</strain>
    </source>
</reference>
<dbReference type="SMART" id="SM00316">
    <property type="entry name" value="S1"/>
    <property type="match status" value="1"/>
</dbReference>
<dbReference type="NCBIfam" id="NF034126">
    <property type="entry name" value="PRK09521.1"/>
    <property type="match status" value="1"/>
</dbReference>
<dbReference type="GO" id="GO:0006396">
    <property type="term" value="P:RNA processing"/>
    <property type="evidence" value="ECO:0007669"/>
    <property type="project" value="InterPro"/>
</dbReference>
<gene>
    <name evidence="2" type="primary">csl4</name>
    <name evidence="4" type="ORF">HA299_02595</name>
</gene>
<accession>A0A832VZM7</accession>
<dbReference type="EMBL" id="DUIH01000010">
    <property type="protein sequence ID" value="HIH69500.1"/>
    <property type="molecule type" value="Genomic_DNA"/>
</dbReference>
<dbReference type="GO" id="GO:0008270">
    <property type="term" value="F:zinc ion binding"/>
    <property type="evidence" value="ECO:0007669"/>
    <property type="project" value="UniProtKB-UniRule"/>
</dbReference>
<evidence type="ECO:0000313" key="4">
    <source>
        <dbReference type="EMBL" id="HIH69500.1"/>
    </source>
</evidence>
<protein>
    <recommendedName>
        <fullName evidence="2">Exosome complex component Csl4</fullName>
    </recommendedName>
</protein>
<proteinExistence type="inferred from homology"/>
<keyword evidence="2" id="KW-0862">Zinc</keyword>
<dbReference type="AlphaFoldDB" id="A0A832VZM7"/>
<dbReference type="HAMAP" id="MF_00975">
    <property type="entry name" value="Exosome_Csl4"/>
    <property type="match status" value="1"/>
</dbReference>
<dbReference type="Gene3D" id="2.40.50.100">
    <property type="match status" value="1"/>
</dbReference>
<dbReference type="InterPro" id="IPR012340">
    <property type="entry name" value="NA-bd_OB-fold"/>
</dbReference>
<dbReference type="InterPro" id="IPR030850">
    <property type="entry name" value="Exosome_Csl4_arc"/>
</dbReference>
<organism evidence="4 5">
    <name type="scientific">Methermicoccus shengliensis</name>
    <dbReference type="NCBI Taxonomy" id="660064"/>
    <lineage>
        <taxon>Archaea</taxon>
        <taxon>Methanobacteriati</taxon>
        <taxon>Methanobacteriota</taxon>
        <taxon>Stenosarchaea group</taxon>
        <taxon>Methanomicrobia</taxon>
        <taxon>Methanosarcinales</taxon>
        <taxon>Methermicoccaceae</taxon>
        <taxon>Methermicoccus</taxon>
    </lineage>
</organism>
<feature type="binding site" evidence="2">
    <location>
        <position position="185"/>
    </location>
    <ligand>
        <name>Zn(2+)</name>
        <dbReference type="ChEBI" id="CHEBI:29105"/>
    </ligand>
</feature>
<comment type="subunit">
    <text evidence="2">Component of the archaeal exosome complex. Forms a trimer of Rrp4 and/or Csl4 subunits. The trimer associates with an hexameric ring-like arrangement composed of 3 Rrp41-Rrp42 heterodimers. Interacts with DnaG.</text>
</comment>
<dbReference type="GO" id="GO:0005737">
    <property type="term" value="C:cytoplasm"/>
    <property type="evidence" value="ECO:0007669"/>
    <property type="project" value="UniProtKB-SubCell"/>
</dbReference>
<dbReference type="Proteomes" id="UP000600363">
    <property type="component" value="Unassembled WGS sequence"/>
</dbReference>
<dbReference type="GO" id="GO:0003676">
    <property type="term" value="F:nucleic acid binding"/>
    <property type="evidence" value="ECO:0007669"/>
    <property type="project" value="InterPro"/>
</dbReference>
<evidence type="ECO:0000256" key="2">
    <source>
        <dbReference type="HAMAP-Rule" id="MF_00975"/>
    </source>
</evidence>
<evidence type="ECO:0000256" key="1">
    <source>
        <dbReference type="ARBA" id="ARBA00022835"/>
    </source>
</evidence>
<dbReference type="SUPFAM" id="SSF110324">
    <property type="entry name" value="Ribosomal L27 protein-like"/>
    <property type="match status" value="1"/>
</dbReference>
<comment type="function">
    <text evidence="2">Non-catalytic component of the exosome, which is a complex involved in RNA degradation. Increases the RNA binding and the efficiency of RNA degradation. Helpful for the interaction of the exosome with A-poor RNAs.</text>
</comment>
<keyword evidence="2" id="KW-0479">Metal-binding</keyword>
<dbReference type="SUPFAM" id="SSF50249">
    <property type="entry name" value="Nucleic acid-binding proteins"/>
    <property type="match status" value="1"/>
</dbReference>
<dbReference type="InterPro" id="IPR003029">
    <property type="entry name" value="S1_domain"/>
</dbReference>
<comment type="caution">
    <text evidence="4">The sequence shown here is derived from an EMBL/GenBank/DDBJ whole genome shotgun (WGS) entry which is preliminary data.</text>
</comment>
<comment type="similarity">
    <text evidence="2">Belongs to the CSL4 family.</text>
</comment>
<dbReference type="InterPro" id="IPR025721">
    <property type="entry name" value="Exosome_cplx_N_dom"/>
</dbReference>
<feature type="domain" description="S1 motif" evidence="3">
    <location>
        <begin position="79"/>
        <end position="146"/>
    </location>
</feature>
<dbReference type="GO" id="GO:0000178">
    <property type="term" value="C:exosome (RNase complex)"/>
    <property type="evidence" value="ECO:0007669"/>
    <property type="project" value="UniProtKB-KW"/>
</dbReference>
<feature type="binding site" evidence="2">
    <location>
        <position position="166"/>
    </location>
    <ligand>
        <name>Zn(2+)</name>
        <dbReference type="ChEBI" id="CHEBI:29105"/>
    </ligand>
</feature>
<feature type="binding site" evidence="2">
    <location>
        <position position="169"/>
    </location>
    <ligand>
        <name>Zn(2+)</name>
        <dbReference type="ChEBI" id="CHEBI:29105"/>
    </ligand>
</feature>
<dbReference type="PANTHER" id="PTHR12686">
    <property type="entry name" value="3'-5' EXORIBONUCLEASE CSL4-RELATED"/>
    <property type="match status" value="1"/>
</dbReference>
<sequence length="204" mass="22749">MSEEPFREIVERPEELKDAPFVLPGDRIGSAEEYLPGSGTYEHMGGIYAAVAGRPYYDREQRYTKVFPEMNAPHRIREGDIVIGEVTDIKGSMVMVSIVCLDDMGEREIPNLQPAVIHVSNVKDSYVKELSSEFGYGDIIKARVIDSKNMRLSTEGPELGVLKARCQRCRVPARLEGERLVCPSCGAMLKRKLASGFAQGLLKR</sequence>
<keyword evidence="1 2" id="KW-0271">Exosome</keyword>
<dbReference type="PROSITE" id="PS50126">
    <property type="entry name" value="S1"/>
    <property type="match status" value="1"/>
</dbReference>
<dbReference type="InterPro" id="IPR039771">
    <property type="entry name" value="Csl4"/>
</dbReference>
<comment type="subcellular location">
    <subcellularLocation>
        <location evidence="2">Cytoplasm</location>
    </subcellularLocation>
</comment>
<dbReference type="Gene3D" id="2.20.70.10">
    <property type="match status" value="1"/>
</dbReference>